<protein>
    <submittedName>
        <fullName evidence="2">Uncharacterized protein</fullName>
    </submittedName>
</protein>
<name>A0A5N6MAP2_9ASTR</name>
<evidence type="ECO:0000313" key="2">
    <source>
        <dbReference type="EMBL" id="KAD3337261.1"/>
    </source>
</evidence>
<feature type="region of interest" description="Disordered" evidence="1">
    <location>
        <begin position="1"/>
        <end position="31"/>
    </location>
</feature>
<reference evidence="2 3" key="1">
    <citation type="submission" date="2019-05" db="EMBL/GenBank/DDBJ databases">
        <title>Mikania micrantha, genome provides insights into the molecular mechanism of rapid growth.</title>
        <authorList>
            <person name="Liu B."/>
        </authorList>
    </citation>
    <scope>NUCLEOTIDE SEQUENCE [LARGE SCALE GENOMIC DNA]</scope>
    <source>
        <strain evidence="2">NLD-2019</strain>
        <tissue evidence="2">Leaf</tissue>
    </source>
</reference>
<comment type="caution">
    <text evidence="2">The sequence shown here is derived from an EMBL/GenBank/DDBJ whole genome shotgun (WGS) entry which is preliminary data.</text>
</comment>
<dbReference type="AlphaFoldDB" id="A0A5N6MAP2"/>
<evidence type="ECO:0000256" key="1">
    <source>
        <dbReference type="SAM" id="MobiDB-lite"/>
    </source>
</evidence>
<proteinExistence type="predicted"/>
<keyword evidence="3" id="KW-1185">Reference proteome</keyword>
<sequence length="98" mass="11275">MNENGENELVEHSHRKHSYTRVPRSRSCVPDRGMKSYRLPAIRNPDRDEDVFPIQAIFVKLDAESHTRPTQFAFPIKEFSEFDAESPIEASQSTPCVV</sequence>
<evidence type="ECO:0000313" key="3">
    <source>
        <dbReference type="Proteomes" id="UP000326396"/>
    </source>
</evidence>
<organism evidence="2 3">
    <name type="scientific">Mikania micrantha</name>
    <name type="common">bitter vine</name>
    <dbReference type="NCBI Taxonomy" id="192012"/>
    <lineage>
        <taxon>Eukaryota</taxon>
        <taxon>Viridiplantae</taxon>
        <taxon>Streptophyta</taxon>
        <taxon>Embryophyta</taxon>
        <taxon>Tracheophyta</taxon>
        <taxon>Spermatophyta</taxon>
        <taxon>Magnoliopsida</taxon>
        <taxon>eudicotyledons</taxon>
        <taxon>Gunneridae</taxon>
        <taxon>Pentapetalae</taxon>
        <taxon>asterids</taxon>
        <taxon>campanulids</taxon>
        <taxon>Asterales</taxon>
        <taxon>Asteraceae</taxon>
        <taxon>Asteroideae</taxon>
        <taxon>Heliantheae alliance</taxon>
        <taxon>Eupatorieae</taxon>
        <taxon>Mikania</taxon>
    </lineage>
</organism>
<dbReference type="Proteomes" id="UP000326396">
    <property type="component" value="Linkage Group LG6"/>
</dbReference>
<accession>A0A5N6MAP2</accession>
<dbReference type="EMBL" id="SZYD01000016">
    <property type="protein sequence ID" value="KAD3337261.1"/>
    <property type="molecule type" value="Genomic_DNA"/>
</dbReference>
<gene>
    <name evidence="2" type="ORF">E3N88_32781</name>
</gene>